<proteinExistence type="inferred from homology"/>
<feature type="transmembrane region" description="Helical" evidence="7">
    <location>
        <begin position="74"/>
        <end position="98"/>
    </location>
</feature>
<name>A0ABW9XQB6_9BACL</name>
<dbReference type="EMBL" id="JAAAMV010000009">
    <property type="protein sequence ID" value="NBD24847.1"/>
    <property type="molecule type" value="Genomic_DNA"/>
</dbReference>
<comment type="similarity">
    <text evidence="7">Belongs to the binding-protein-dependent transport system permease family.</text>
</comment>
<protein>
    <submittedName>
        <fullName evidence="9">ABC transporter permease subunit</fullName>
    </submittedName>
</protein>
<dbReference type="Pfam" id="PF00528">
    <property type="entry name" value="BPD_transp_1"/>
    <property type="match status" value="1"/>
</dbReference>
<evidence type="ECO:0000313" key="10">
    <source>
        <dbReference type="Proteomes" id="UP000665561"/>
    </source>
</evidence>
<dbReference type="PANTHER" id="PTHR43744">
    <property type="entry name" value="ABC TRANSPORTER PERMEASE PROTEIN MG189-RELATED-RELATED"/>
    <property type="match status" value="1"/>
</dbReference>
<reference evidence="9 10" key="1">
    <citation type="submission" date="2020-01" db="EMBL/GenBank/DDBJ databases">
        <title>Paenibacillus soybeanensis sp. nov. isolated from the nodules of soybean (Glycine max(L.) Merr).</title>
        <authorList>
            <person name="Wang H."/>
        </authorList>
    </citation>
    <scope>NUCLEOTIDE SEQUENCE [LARGE SCALE GENOMIC DNA]</scope>
    <source>
        <strain evidence="9 10">T1</strain>
    </source>
</reference>
<feature type="domain" description="ABC transmembrane type-1" evidence="8">
    <location>
        <begin position="70"/>
        <end position="261"/>
    </location>
</feature>
<organism evidence="9 10">
    <name type="scientific">Paenibacillus glycinis</name>
    <dbReference type="NCBI Taxonomy" id="2697035"/>
    <lineage>
        <taxon>Bacteria</taxon>
        <taxon>Bacillati</taxon>
        <taxon>Bacillota</taxon>
        <taxon>Bacilli</taxon>
        <taxon>Bacillales</taxon>
        <taxon>Paenibacillaceae</taxon>
        <taxon>Paenibacillus</taxon>
    </lineage>
</organism>
<comment type="subcellular location">
    <subcellularLocation>
        <location evidence="1 7">Cell membrane</location>
        <topology evidence="1 7">Multi-pass membrane protein</topology>
    </subcellularLocation>
</comment>
<dbReference type="Gene3D" id="1.10.3720.10">
    <property type="entry name" value="MetI-like"/>
    <property type="match status" value="1"/>
</dbReference>
<keyword evidence="3" id="KW-1003">Cell membrane</keyword>
<feature type="transmembrane region" description="Helical" evidence="7">
    <location>
        <begin position="242"/>
        <end position="261"/>
    </location>
</feature>
<dbReference type="RefSeq" id="WP_161743657.1">
    <property type="nucleotide sequence ID" value="NZ_JAAAMV010000009.1"/>
</dbReference>
<dbReference type="PROSITE" id="PS50928">
    <property type="entry name" value="ABC_TM1"/>
    <property type="match status" value="1"/>
</dbReference>
<evidence type="ECO:0000256" key="6">
    <source>
        <dbReference type="ARBA" id="ARBA00023136"/>
    </source>
</evidence>
<dbReference type="InterPro" id="IPR000515">
    <property type="entry name" value="MetI-like"/>
</dbReference>
<feature type="transmembrane region" description="Helical" evidence="7">
    <location>
        <begin position="105"/>
        <end position="126"/>
    </location>
</feature>
<keyword evidence="2 7" id="KW-0813">Transport</keyword>
<evidence type="ECO:0000256" key="5">
    <source>
        <dbReference type="ARBA" id="ARBA00022989"/>
    </source>
</evidence>
<accession>A0ABW9XQB6</accession>
<keyword evidence="5 7" id="KW-1133">Transmembrane helix</keyword>
<feature type="transmembrane region" description="Helical" evidence="7">
    <location>
        <begin position="138"/>
        <end position="155"/>
    </location>
</feature>
<evidence type="ECO:0000256" key="3">
    <source>
        <dbReference type="ARBA" id="ARBA00022475"/>
    </source>
</evidence>
<keyword evidence="6 7" id="KW-0472">Membrane</keyword>
<dbReference type="Proteomes" id="UP000665561">
    <property type="component" value="Unassembled WGS sequence"/>
</dbReference>
<dbReference type="InterPro" id="IPR035906">
    <property type="entry name" value="MetI-like_sf"/>
</dbReference>
<dbReference type="SUPFAM" id="SSF161098">
    <property type="entry name" value="MetI-like"/>
    <property type="match status" value="1"/>
</dbReference>
<evidence type="ECO:0000313" key="9">
    <source>
        <dbReference type="EMBL" id="NBD24847.1"/>
    </source>
</evidence>
<feature type="transmembrane region" description="Helical" evidence="7">
    <location>
        <begin position="9"/>
        <end position="30"/>
    </location>
</feature>
<dbReference type="CDD" id="cd06261">
    <property type="entry name" value="TM_PBP2"/>
    <property type="match status" value="1"/>
</dbReference>
<evidence type="ECO:0000259" key="8">
    <source>
        <dbReference type="PROSITE" id="PS50928"/>
    </source>
</evidence>
<sequence length="276" mass="31311">MKTQFARKFAVYLLLTIAVSLMLVPFYWMINTSLKSSVELLRTPPTMIPAELRFQNFLDALIKAPFLRYLSNTVFVAIAVVAVSTAVTVLAAFAFARLRFRGKTLLFFAVLGTMMVPQEMLIITNFMTVSKLGWMNSWQALIVPYCINPFNIYLLRQTFKQVPDELYLVSRVDGVSHFRYLQKVVLPLSKSSIVTTMILSTIWIWDSYAWPNLITTDDGKRLVSNGLQNAFTSDTGRIQYELQMAAATMVIVPLVLFFLLLRKYILSGMDKGGLKG</sequence>
<keyword evidence="10" id="KW-1185">Reference proteome</keyword>
<feature type="transmembrane region" description="Helical" evidence="7">
    <location>
        <begin position="184"/>
        <end position="205"/>
    </location>
</feature>
<evidence type="ECO:0000256" key="1">
    <source>
        <dbReference type="ARBA" id="ARBA00004651"/>
    </source>
</evidence>
<dbReference type="PANTHER" id="PTHR43744:SF12">
    <property type="entry name" value="ABC TRANSPORTER PERMEASE PROTEIN MG189-RELATED"/>
    <property type="match status" value="1"/>
</dbReference>
<keyword evidence="4 7" id="KW-0812">Transmembrane</keyword>
<evidence type="ECO:0000256" key="7">
    <source>
        <dbReference type="RuleBase" id="RU363032"/>
    </source>
</evidence>
<evidence type="ECO:0000256" key="2">
    <source>
        <dbReference type="ARBA" id="ARBA00022448"/>
    </source>
</evidence>
<gene>
    <name evidence="9" type="ORF">GT019_13260</name>
</gene>
<comment type="caution">
    <text evidence="9">The sequence shown here is derived from an EMBL/GenBank/DDBJ whole genome shotgun (WGS) entry which is preliminary data.</text>
</comment>
<evidence type="ECO:0000256" key="4">
    <source>
        <dbReference type="ARBA" id="ARBA00022692"/>
    </source>
</evidence>